<dbReference type="InterPro" id="IPR038396">
    <property type="entry name" value="SpoIIAA-like_sf"/>
</dbReference>
<proteinExistence type="predicted"/>
<keyword evidence="2" id="KW-1185">Reference proteome</keyword>
<dbReference type="EMBL" id="JACNEP010000006">
    <property type="protein sequence ID" value="MBC3765988.1"/>
    <property type="molecule type" value="Genomic_DNA"/>
</dbReference>
<dbReference type="SUPFAM" id="SSF52091">
    <property type="entry name" value="SpoIIaa-like"/>
    <property type="match status" value="1"/>
</dbReference>
<comment type="caution">
    <text evidence="1">The sequence shown here is derived from an EMBL/GenBank/DDBJ whole genome shotgun (WGS) entry which is preliminary data.</text>
</comment>
<organism evidence="1 2">
    <name type="scientific">Neptunicella marina</name>
    <dbReference type="NCBI Taxonomy" id="2125989"/>
    <lineage>
        <taxon>Bacteria</taxon>
        <taxon>Pseudomonadati</taxon>
        <taxon>Pseudomonadota</taxon>
        <taxon>Gammaproteobacteria</taxon>
        <taxon>Alteromonadales</taxon>
        <taxon>Alteromonadaceae</taxon>
        <taxon>Neptunicella</taxon>
    </lineage>
</organism>
<accession>A0A8J6IUZ9</accession>
<dbReference type="AlphaFoldDB" id="A0A8J6IUZ9"/>
<reference evidence="1" key="1">
    <citation type="journal article" date="2018" name="Int. J. Syst. Evol. Microbiol.">
        <title>Neptunicella marina gen. nov., sp. nov., isolated from surface seawater.</title>
        <authorList>
            <person name="Liu X."/>
            <person name="Lai Q."/>
            <person name="Du Y."/>
            <person name="Zhang X."/>
            <person name="Liu Z."/>
            <person name="Sun F."/>
            <person name="Shao Z."/>
        </authorList>
    </citation>
    <scope>NUCLEOTIDE SEQUENCE</scope>
    <source>
        <strain evidence="1">S27-2</strain>
    </source>
</reference>
<sequence length="131" mass="14903">MKTERHGLSIGIERSGDQFFLFFKATGKLTHQDYKVISPMLESAVSSVKQPNISALIDTTEFEGWELRAAWDDLTITLKHGNQFNKIAILGNKGWQEWFAKISSWFVSGEVRFFDKATDALSWLDDNPSSQ</sequence>
<reference evidence="1" key="2">
    <citation type="submission" date="2020-08" db="EMBL/GenBank/DDBJ databases">
        <authorList>
            <person name="Lai Q."/>
        </authorList>
    </citation>
    <scope>NUCLEOTIDE SEQUENCE</scope>
    <source>
        <strain evidence="1">S27-2</strain>
    </source>
</reference>
<name>A0A8J6IUZ9_9ALTE</name>
<evidence type="ECO:0000313" key="1">
    <source>
        <dbReference type="EMBL" id="MBC3765988.1"/>
    </source>
</evidence>
<protein>
    <submittedName>
        <fullName evidence="1">STAS/SEC14 domain-containing protein</fullName>
    </submittedName>
</protein>
<dbReference type="InterPro" id="IPR036513">
    <property type="entry name" value="STAS_dom_sf"/>
</dbReference>
<dbReference type="Proteomes" id="UP000601768">
    <property type="component" value="Unassembled WGS sequence"/>
</dbReference>
<evidence type="ECO:0000313" key="2">
    <source>
        <dbReference type="Proteomes" id="UP000601768"/>
    </source>
</evidence>
<gene>
    <name evidence="1" type="ORF">H8B19_08865</name>
</gene>
<dbReference type="InterPro" id="IPR021866">
    <property type="entry name" value="SpoIIAA-like"/>
</dbReference>
<dbReference type="Pfam" id="PF11964">
    <property type="entry name" value="SpoIIAA-like"/>
    <property type="match status" value="1"/>
</dbReference>
<dbReference type="RefSeq" id="WP_186506465.1">
    <property type="nucleotide sequence ID" value="NZ_JACNEP010000006.1"/>
</dbReference>
<dbReference type="Gene3D" id="3.40.50.10600">
    <property type="entry name" value="SpoIIaa-like domains"/>
    <property type="match status" value="1"/>
</dbReference>